<dbReference type="RefSeq" id="WP_050027037.1">
    <property type="nucleotide sequence ID" value="NZ_JNFH02000130.1"/>
</dbReference>
<dbReference type="InterPro" id="IPR014710">
    <property type="entry name" value="RmlC-like_jellyroll"/>
</dbReference>
<accession>A0A0F8BG46</accession>
<dbReference type="Pfam" id="PF07883">
    <property type="entry name" value="Cupin_2"/>
    <property type="match status" value="1"/>
</dbReference>
<dbReference type="SUPFAM" id="SSF51182">
    <property type="entry name" value="RmlC-like cupins"/>
    <property type="match status" value="1"/>
</dbReference>
<evidence type="ECO:0000313" key="3">
    <source>
        <dbReference type="Proteomes" id="UP000053331"/>
    </source>
</evidence>
<dbReference type="AlphaFoldDB" id="A0A0F8BG46"/>
<proteinExistence type="predicted"/>
<feature type="domain" description="Cupin type-2" evidence="1">
    <location>
        <begin position="39"/>
        <end position="91"/>
    </location>
</feature>
<dbReference type="EMBL" id="JNFH02000130">
    <property type="protein sequence ID" value="KKF39063.1"/>
    <property type="molecule type" value="Genomic_DNA"/>
</dbReference>
<gene>
    <name evidence="2" type="ORF">FK85_31520</name>
</gene>
<dbReference type="InterPro" id="IPR013096">
    <property type="entry name" value="Cupin_2"/>
</dbReference>
<protein>
    <submittedName>
        <fullName evidence="2">Cupin</fullName>
    </submittedName>
</protein>
<keyword evidence="3" id="KW-1185">Reference proteome</keyword>
<evidence type="ECO:0000259" key="1">
    <source>
        <dbReference type="Pfam" id="PF07883"/>
    </source>
</evidence>
<dbReference type="Proteomes" id="UP000053331">
    <property type="component" value="Unassembled WGS sequence"/>
</dbReference>
<sequence length="106" mass="11317">MGYDTTAYDDVEPRAPGMYFLRDALDCEELGVTVVEADEGWEGMEHDHAEDGQEEVYVLLHGEATLTVDGDPVELGPGDAVRVDADSARDLAFSADGSKMVIAGAP</sequence>
<name>A0A0F8BG46_9EURY</name>
<dbReference type="Gene3D" id="2.60.120.10">
    <property type="entry name" value="Jelly Rolls"/>
    <property type="match status" value="1"/>
</dbReference>
<dbReference type="OrthoDB" id="305577at2157"/>
<dbReference type="InterPro" id="IPR011051">
    <property type="entry name" value="RmlC_Cupin_sf"/>
</dbReference>
<reference evidence="2 3" key="1">
    <citation type="journal article" date="2015" name="Genome Announc.">
        <title>Draft genome sequence of a Halorubrum H3 strain isolated from the burlinskoye salt lake (Altai Krai, Russia).</title>
        <authorList>
            <person name="Rozanov A.S."/>
            <person name="Bryanskaya A.V."/>
            <person name="Malup T.K."/>
            <person name="Kotenko A.V."/>
            <person name="Peltek S.E."/>
        </authorList>
    </citation>
    <scope>NUCLEOTIDE SEQUENCE [LARGE SCALE GENOMIC DNA]</scope>
    <source>
        <strain evidence="2 3">H3</strain>
    </source>
</reference>
<organism evidence="2 3">
    <name type="scientific">Halorubrum saccharovorum</name>
    <dbReference type="NCBI Taxonomy" id="2248"/>
    <lineage>
        <taxon>Archaea</taxon>
        <taxon>Methanobacteriati</taxon>
        <taxon>Methanobacteriota</taxon>
        <taxon>Stenosarchaea group</taxon>
        <taxon>Halobacteria</taxon>
        <taxon>Halobacteriales</taxon>
        <taxon>Haloferacaceae</taxon>
        <taxon>Halorubrum</taxon>
    </lineage>
</organism>
<evidence type="ECO:0000313" key="2">
    <source>
        <dbReference type="EMBL" id="KKF39063.1"/>
    </source>
</evidence>
<comment type="caution">
    <text evidence="2">The sequence shown here is derived from an EMBL/GenBank/DDBJ whole genome shotgun (WGS) entry which is preliminary data.</text>
</comment>